<dbReference type="CDD" id="cd06974">
    <property type="entry name" value="TerD_like"/>
    <property type="match status" value="1"/>
</dbReference>
<dbReference type="AlphaFoldDB" id="A0AAU7JXV7"/>
<name>A0AAU7JXV7_9MICO</name>
<sequence length="187" mass="20034">MPTLPSGANVTLTKEIPDLKGVLAGIGWSTDGDTALNETLTVAAILCDTDGRALSAEHVVFFNQPVSPDLSTALVQCTSTYDKAHFEIDFTLAPAQVARVALVLYLNEGVGTRRTLGQLRRCHVRVLNLSSRSQIAGSADLADTFGTETATVLADVYRHDGGWKFKVTNQGFSTGIDGVFDRYGVSR</sequence>
<protein>
    <submittedName>
        <fullName evidence="3">TerD family protein</fullName>
    </submittedName>
</protein>
<accession>A0AAU7JXV7</accession>
<organism evidence="3">
    <name type="scientific">Pedococcus sp. KACC 23699</name>
    <dbReference type="NCBI Taxonomy" id="3149228"/>
    <lineage>
        <taxon>Bacteria</taxon>
        <taxon>Bacillati</taxon>
        <taxon>Actinomycetota</taxon>
        <taxon>Actinomycetes</taxon>
        <taxon>Micrococcales</taxon>
        <taxon>Intrasporangiaceae</taxon>
        <taxon>Pedococcus</taxon>
    </lineage>
</organism>
<dbReference type="PANTHER" id="PTHR32097:SF4">
    <property type="entry name" value="GENERAL STRESS PROTEIN 16U"/>
    <property type="match status" value="1"/>
</dbReference>
<evidence type="ECO:0000256" key="1">
    <source>
        <dbReference type="ARBA" id="ARBA00008775"/>
    </source>
</evidence>
<dbReference type="InterPro" id="IPR003325">
    <property type="entry name" value="TerD"/>
</dbReference>
<feature type="domain" description="TerD" evidence="2">
    <location>
        <begin position="3"/>
        <end position="183"/>
    </location>
</feature>
<proteinExistence type="inferred from homology"/>
<dbReference type="PANTHER" id="PTHR32097">
    <property type="entry name" value="CAMP-BINDING PROTEIN 1-RELATED"/>
    <property type="match status" value="1"/>
</dbReference>
<dbReference type="EMBL" id="CP157483">
    <property type="protein sequence ID" value="XBO44990.1"/>
    <property type="molecule type" value="Genomic_DNA"/>
</dbReference>
<dbReference type="Gene3D" id="2.60.60.30">
    <property type="entry name" value="sav2460 like domains"/>
    <property type="match status" value="1"/>
</dbReference>
<dbReference type="InterPro" id="IPR051324">
    <property type="entry name" value="Stress/Tellurium_Resist"/>
</dbReference>
<evidence type="ECO:0000259" key="2">
    <source>
        <dbReference type="Pfam" id="PF02342"/>
    </source>
</evidence>
<comment type="similarity">
    <text evidence="1">Belongs to the CAPAB/TerDEXZ family.</text>
</comment>
<dbReference type="RefSeq" id="WP_406832476.1">
    <property type="nucleotide sequence ID" value="NZ_CP157483.1"/>
</dbReference>
<evidence type="ECO:0000313" key="3">
    <source>
        <dbReference type="EMBL" id="XBO44990.1"/>
    </source>
</evidence>
<gene>
    <name evidence="3" type="ORF">ABEG17_06530</name>
</gene>
<reference evidence="3" key="1">
    <citation type="submission" date="2024-05" db="EMBL/GenBank/DDBJ databases">
        <authorList>
            <person name="Kim S."/>
            <person name="Heo J."/>
            <person name="Choi H."/>
            <person name="Choi Y."/>
            <person name="Kwon S.-W."/>
            <person name="Kim Y."/>
        </authorList>
    </citation>
    <scope>NUCLEOTIDE SEQUENCE</scope>
    <source>
        <strain evidence="3">KACC 23699</strain>
    </source>
</reference>
<dbReference type="Pfam" id="PF02342">
    <property type="entry name" value="TerD"/>
    <property type="match status" value="1"/>
</dbReference>